<protein>
    <submittedName>
        <fullName evidence="12">Iron complex outermembrane recepter protein</fullName>
    </submittedName>
</protein>
<evidence type="ECO:0000256" key="3">
    <source>
        <dbReference type="ARBA" id="ARBA00022452"/>
    </source>
</evidence>
<dbReference type="InterPro" id="IPR012910">
    <property type="entry name" value="Plug_dom"/>
</dbReference>
<keyword evidence="3 8" id="KW-1134">Transmembrane beta strand</keyword>
<evidence type="ECO:0000256" key="5">
    <source>
        <dbReference type="ARBA" id="ARBA00023077"/>
    </source>
</evidence>
<evidence type="ECO:0000256" key="7">
    <source>
        <dbReference type="ARBA" id="ARBA00023237"/>
    </source>
</evidence>
<dbReference type="Gene3D" id="2.40.170.20">
    <property type="entry name" value="TonB-dependent receptor, beta-barrel domain"/>
    <property type="match status" value="1"/>
</dbReference>
<evidence type="ECO:0000256" key="6">
    <source>
        <dbReference type="ARBA" id="ARBA00023136"/>
    </source>
</evidence>
<dbReference type="Gene3D" id="2.170.130.10">
    <property type="entry name" value="TonB-dependent receptor, plug domain"/>
    <property type="match status" value="1"/>
</dbReference>
<keyword evidence="13" id="KW-1185">Reference proteome</keyword>
<evidence type="ECO:0000256" key="2">
    <source>
        <dbReference type="ARBA" id="ARBA00022448"/>
    </source>
</evidence>
<keyword evidence="2 8" id="KW-0813">Transport</keyword>
<dbReference type="AlphaFoldDB" id="A0A1H1S3C6"/>
<evidence type="ECO:0000259" key="10">
    <source>
        <dbReference type="Pfam" id="PF00593"/>
    </source>
</evidence>
<sequence>MSANNNSEAVMKKPGWLVYYAPANTTPRFMLMSSQYPNVLFTALLIGLPAMTATAAGLDDPQLPTVLSATRLKQAPAEVPGSMTVLDRALIRASGARSIPELLRQVPGMHIGYRRGNQTNVNYHGTNVTEARRLQVLVDGRSVYRSGLATVDWAELALSIEDIDRIEVFRGPNTAAYGANALMGVINIITRLPLDAQGTTLKYTHGDRGVRDWYASQGGGDFQHNWRVSLSGQQDDGFDHDDDGNNYRDRLRASRMNLRHLWQLAPNQSLDWQFSASETSRQNDYEYSTYLDHEDGNSPLDQSINAHQPYADIRGRDFATQGLWKLDLNPDHQIQIQAHAQHLQRLRDWRVCDSPLVFSDSLRQLNSLSQLAARRVSSYLDKSGRTETPDQYIGRYLSSAGETYTPQMQQLANQVLAEIDLYSNGQPACWDINENIRETRYQLEIQDSLRLSPQLRLLSGASYRYDRVDSETYFSGTLDNAVTQVFGNLEYRPHHRWLFQAGGMYENDQLIGDSFSPRLATHFFLAPQHSLRFVYAEAVRSADMYENNADWRYQVRNLSGPVTGPTTLYGHAQGPGDLDQERMRSREVGYNGNFHQLGLRVDVRVFHERITAMNSEPLKIDNFLPNNDSQIRFKGVETELDWQAGRADRIRLTHARIDYDATSKYDQRLTAHHSGSVAWLHKWPYDINTSLMYYGADQLNERRFERLDSRIEKNMDFSQDSSLTMALVWQYRLDDEAMTWDENLHDSPSHYYLSAELHF</sequence>
<keyword evidence="4 8" id="KW-0812">Transmembrane</keyword>
<evidence type="ECO:0000256" key="9">
    <source>
        <dbReference type="RuleBase" id="RU003357"/>
    </source>
</evidence>
<dbReference type="Pfam" id="PF00593">
    <property type="entry name" value="TonB_dep_Rec_b-barrel"/>
    <property type="match status" value="1"/>
</dbReference>
<feature type="domain" description="TonB-dependent receptor plug" evidence="11">
    <location>
        <begin position="77"/>
        <end position="185"/>
    </location>
</feature>
<dbReference type="EMBL" id="LT629748">
    <property type="protein sequence ID" value="SDS42256.1"/>
    <property type="molecule type" value="Genomic_DNA"/>
</dbReference>
<dbReference type="InterPro" id="IPR036942">
    <property type="entry name" value="Beta-barrel_TonB_sf"/>
</dbReference>
<evidence type="ECO:0000313" key="12">
    <source>
        <dbReference type="EMBL" id="SDS42256.1"/>
    </source>
</evidence>
<feature type="domain" description="TonB-dependent receptor-like beta-barrel" evidence="10">
    <location>
        <begin position="274"/>
        <end position="696"/>
    </location>
</feature>
<dbReference type="GO" id="GO:0009279">
    <property type="term" value="C:cell outer membrane"/>
    <property type="evidence" value="ECO:0007669"/>
    <property type="project" value="UniProtKB-SubCell"/>
</dbReference>
<evidence type="ECO:0000256" key="4">
    <source>
        <dbReference type="ARBA" id="ARBA00022692"/>
    </source>
</evidence>
<gene>
    <name evidence="12" type="ORF">SAMN05216198_1913</name>
</gene>
<evidence type="ECO:0000256" key="1">
    <source>
        <dbReference type="ARBA" id="ARBA00004571"/>
    </source>
</evidence>
<evidence type="ECO:0000256" key="8">
    <source>
        <dbReference type="PROSITE-ProRule" id="PRU01360"/>
    </source>
</evidence>
<dbReference type="GO" id="GO:0015344">
    <property type="term" value="F:siderophore uptake transmembrane transporter activity"/>
    <property type="evidence" value="ECO:0007669"/>
    <property type="project" value="TreeGrafter"/>
</dbReference>
<dbReference type="GO" id="GO:0044718">
    <property type="term" value="P:siderophore transmembrane transport"/>
    <property type="evidence" value="ECO:0007669"/>
    <property type="project" value="TreeGrafter"/>
</dbReference>
<evidence type="ECO:0000259" key="11">
    <source>
        <dbReference type="Pfam" id="PF07715"/>
    </source>
</evidence>
<dbReference type="SUPFAM" id="SSF56935">
    <property type="entry name" value="Porins"/>
    <property type="match status" value="1"/>
</dbReference>
<comment type="similarity">
    <text evidence="8 9">Belongs to the TonB-dependent receptor family.</text>
</comment>
<name>A0A1H1S3C6_9GAMM</name>
<keyword evidence="7 8" id="KW-0998">Cell outer membrane</keyword>
<organism evidence="12 13">
    <name type="scientific">Halopseudomonas litoralis</name>
    <dbReference type="NCBI Taxonomy" id="797277"/>
    <lineage>
        <taxon>Bacteria</taxon>
        <taxon>Pseudomonadati</taxon>
        <taxon>Pseudomonadota</taxon>
        <taxon>Gammaproteobacteria</taxon>
        <taxon>Pseudomonadales</taxon>
        <taxon>Pseudomonadaceae</taxon>
        <taxon>Halopseudomonas</taxon>
    </lineage>
</organism>
<comment type="subcellular location">
    <subcellularLocation>
        <location evidence="1 8">Cell outer membrane</location>
        <topology evidence="1 8">Multi-pass membrane protein</topology>
    </subcellularLocation>
</comment>
<keyword evidence="6 8" id="KW-0472">Membrane</keyword>
<dbReference type="PANTHER" id="PTHR30069:SF27">
    <property type="entry name" value="BLL4766 PROTEIN"/>
    <property type="match status" value="1"/>
</dbReference>
<dbReference type="InterPro" id="IPR000531">
    <property type="entry name" value="Beta-barrel_TonB"/>
</dbReference>
<dbReference type="InterPro" id="IPR039426">
    <property type="entry name" value="TonB-dep_rcpt-like"/>
</dbReference>
<evidence type="ECO:0000313" key="13">
    <source>
        <dbReference type="Proteomes" id="UP000243426"/>
    </source>
</evidence>
<dbReference type="STRING" id="797277.SAMN05216198_1913"/>
<dbReference type="Pfam" id="PF07715">
    <property type="entry name" value="Plug"/>
    <property type="match status" value="1"/>
</dbReference>
<dbReference type="Proteomes" id="UP000243426">
    <property type="component" value="Chromosome I"/>
</dbReference>
<accession>A0A1H1S3C6</accession>
<proteinExistence type="inferred from homology"/>
<dbReference type="PROSITE" id="PS52016">
    <property type="entry name" value="TONB_DEPENDENT_REC_3"/>
    <property type="match status" value="1"/>
</dbReference>
<keyword evidence="5 9" id="KW-0798">TonB box</keyword>
<dbReference type="PANTHER" id="PTHR30069">
    <property type="entry name" value="TONB-DEPENDENT OUTER MEMBRANE RECEPTOR"/>
    <property type="match status" value="1"/>
</dbReference>
<reference evidence="13" key="1">
    <citation type="submission" date="2016-10" db="EMBL/GenBank/DDBJ databases">
        <authorList>
            <person name="Varghese N."/>
            <person name="Submissions S."/>
        </authorList>
    </citation>
    <scope>NUCLEOTIDE SEQUENCE [LARGE SCALE GENOMIC DNA]</scope>
    <source>
        <strain evidence="13">2SM5</strain>
    </source>
</reference>
<dbReference type="InterPro" id="IPR037066">
    <property type="entry name" value="Plug_dom_sf"/>
</dbReference>